<dbReference type="Proteomes" id="UP000464374">
    <property type="component" value="Chromosome"/>
</dbReference>
<gene>
    <name evidence="5" type="ORF">GWP43_12470</name>
</gene>
<reference evidence="5 6" key="1">
    <citation type="submission" date="2020-01" db="EMBL/GenBank/DDBJ databases">
        <title>Complete genome sequence of a human oral phylogroup 1 Treponema sp. strain ATCC 700766, originally isolated from periodontitis dental plaque.</title>
        <authorList>
            <person name="Chan Y."/>
            <person name="Huo Y.-B."/>
            <person name="Yu X.-L."/>
            <person name="Zeng H."/>
            <person name="Leung W.-K."/>
            <person name="Watt R.M."/>
        </authorList>
    </citation>
    <scope>NUCLEOTIDE SEQUENCE [LARGE SCALE GENOMIC DNA]</scope>
    <source>
        <strain evidence="5 6">OMZ 804</strain>
    </source>
</reference>
<evidence type="ECO:0000259" key="4">
    <source>
        <dbReference type="PROSITE" id="PS50893"/>
    </source>
</evidence>
<dbReference type="InterPro" id="IPR003593">
    <property type="entry name" value="AAA+_ATPase"/>
</dbReference>
<dbReference type="SMART" id="SM00382">
    <property type="entry name" value="AAA"/>
    <property type="match status" value="1"/>
</dbReference>
<dbReference type="EMBL" id="CP048020">
    <property type="protein sequence ID" value="QHX44128.1"/>
    <property type="molecule type" value="Genomic_DNA"/>
</dbReference>
<dbReference type="KEGG" id="trz:GWP43_12470"/>
<dbReference type="AlphaFoldDB" id="A0A6P1Y2X3"/>
<dbReference type="SUPFAM" id="SSF52540">
    <property type="entry name" value="P-loop containing nucleoside triphosphate hydrolases"/>
    <property type="match status" value="1"/>
</dbReference>
<dbReference type="InterPro" id="IPR027417">
    <property type="entry name" value="P-loop_NTPase"/>
</dbReference>
<evidence type="ECO:0000256" key="1">
    <source>
        <dbReference type="ARBA" id="ARBA00022448"/>
    </source>
</evidence>
<dbReference type="PROSITE" id="PS50893">
    <property type="entry name" value="ABC_TRANSPORTER_2"/>
    <property type="match status" value="1"/>
</dbReference>
<evidence type="ECO:0000256" key="3">
    <source>
        <dbReference type="ARBA" id="ARBA00022840"/>
    </source>
</evidence>
<dbReference type="RefSeq" id="WP_162664414.1">
    <property type="nucleotide sequence ID" value="NZ_CP048020.1"/>
</dbReference>
<feature type="domain" description="ABC transporter" evidence="4">
    <location>
        <begin position="1"/>
        <end position="218"/>
    </location>
</feature>
<dbReference type="InterPro" id="IPR017871">
    <property type="entry name" value="ABC_transporter-like_CS"/>
</dbReference>
<dbReference type="GO" id="GO:0005524">
    <property type="term" value="F:ATP binding"/>
    <property type="evidence" value="ECO:0007669"/>
    <property type="project" value="UniProtKB-KW"/>
</dbReference>
<protein>
    <submittedName>
        <fullName evidence="5">ATP-binding cassette domain-containing protein</fullName>
    </submittedName>
</protein>
<keyword evidence="2" id="KW-0547">Nucleotide-binding</keyword>
<evidence type="ECO:0000313" key="5">
    <source>
        <dbReference type="EMBL" id="QHX44128.1"/>
    </source>
</evidence>
<accession>A0A6P1Y2X3</accession>
<organism evidence="5 6">
    <name type="scientific">Treponema vincentii</name>
    <dbReference type="NCBI Taxonomy" id="69710"/>
    <lineage>
        <taxon>Bacteria</taxon>
        <taxon>Pseudomonadati</taxon>
        <taxon>Spirochaetota</taxon>
        <taxon>Spirochaetia</taxon>
        <taxon>Spirochaetales</taxon>
        <taxon>Treponemataceae</taxon>
        <taxon>Treponema</taxon>
    </lineage>
</organism>
<dbReference type="PANTHER" id="PTHR42781:SF4">
    <property type="entry name" value="SPERMIDINE_PUTRESCINE IMPORT ATP-BINDING PROTEIN POTA"/>
    <property type="match status" value="1"/>
</dbReference>
<dbReference type="GO" id="GO:0016887">
    <property type="term" value="F:ATP hydrolysis activity"/>
    <property type="evidence" value="ECO:0007669"/>
    <property type="project" value="InterPro"/>
</dbReference>
<proteinExistence type="predicted"/>
<keyword evidence="1" id="KW-0813">Transport</keyword>
<evidence type="ECO:0000313" key="6">
    <source>
        <dbReference type="Proteomes" id="UP000464374"/>
    </source>
</evidence>
<dbReference type="InterPro" id="IPR003439">
    <property type="entry name" value="ABC_transporter-like_ATP-bd"/>
</dbReference>
<dbReference type="PROSITE" id="PS00211">
    <property type="entry name" value="ABC_TRANSPORTER_1"/>
    <property type="match status" value="1"/>
</dbReference>
<name>A0A6P1Y2X3_9SPIR</name>
<dbReference type="Pfam" id="PF00005">
    <property type="entry name" value="ABC_tran"/>
    <property type="match status" value="1"/>
</dbReference>
<evidence type="ECO:0000256" key="2">
    <source>
        <dbReference type="ARBA" id="ARBA00022741"/>
    </source>
</evidence>
<keyword evidence="3 5" id="KW-0067">ATP-binding</keyword>
<dbReference type="PANTHER" id="PTHR42781">
    <property type="entry name" value="SPERMIDINE/PUTRESCINE IMPORT ATP-BINDING PROTEIN POTA"/>
    <property type="match status" value="1"/>
</dbReference>
<sequence>MKLEALIVKKMKGFTLDVSLSAAQGEIVGLLGESGGGKSMTLKSIAGILTPDSGRIVLNDHVLFDSERKINVPVRERNAGYMFQSYALFPYMTVRENICCGIKDRNRKKEIANQFLELLHITPFEGRYPKELSGGQQQRVALARLLAAAPTLIMLDEPFSALDNELKDSLHEDLKATLERAACPVLFVSHNKDEVERYCTRSLFIKNGRITTEQTQQIV</sequence>
<dbReference type="Gene3D" id="3.40.50.300">
    <property type="entry name" value="P-loop containing nucleotide triphosphate hydrolases"/>
    <property type="match status" value="1"/>
</dbReference>
<dbReference type="InterPro" id="IPR050093">
    <property type="entry name" value="ABC_SmlMolc_Importer"/>
</dbReference>